<dbReference type="Gene3D" id="3.30.450.20">
    <property type="entry name" value="PAS domain"/>
    <property type="match status" value="3"/>
</dbReference>
<dbReference type="InterPro" id="IPR035965">
    <property type="entry name" value="PAS-like_dom_sf"/>
</dbReference>
<dbReference type="InterPro" id="IPR000700">
    <property type="entry name" value="PAS-assoc_C"/>
</dbReference>
<organism evidence="7 8">
    <name type="scientific">Natronogracilivirga saccharolytica</name>
    <dbReference type="NCBI Taxonomy" id="2812953"/>
    <lineage>
        <taxon>Bacteria</taxon>
        <taxon>Pseudomonadati</taxon>
        <taxon>Balneolota</taxon>
        <taxon>Balneolia</taxon>
        <taxon>Balneolales</taxon>
        <taxon>Cyclonatronaceae</taxon>
        <taxon>Natronogracilivirga</taxon>
    </lineage>
</organism>
<dbReference type="CDD" id="cd00130">
    <property type="entry name" value="PAS"/>
    <property type="match status" value="3"/>
</dbReference>
<evidence type="ECO:0000256" key="4">
    <source>
        <dbReference type="SAM" id="Coils"/>
    </source>
</evidence>
<proteinExistence type="predicted"/>
<dbReference type="SMART" id="SM00091">
    <property type="entry name" value="PAS"/>
    <property type="match status" value="3"/>
</dbReference>
<dbReference type="PANTHER" id="PTHR47429">
    <property type="entry name" value="PROTEIN TWIN LOV 1"/>
    <property type="match status" value="1"/>
</dbReference>
<gene>
    <name evidence="7" type="ORF">NATSA_08965</name>
</gene>
<reference evidence="7" key="1">
    <citation type="submission" date="2021-02" db="EMBL/GenBank/DDBJ databases">
        <title>Natronogracilivirga saccharolytica gen. nov. sp. nov. a new anaerobic, haloalkiliphilic carbohydrate-fermenting bacterium from soda lake and proposing of Cyclonatronumiaceae fam. nov. in the phylum Balneolaeota.</title>
        <authorList>
            <person name="Zhilina T.N."/>
            <person name="Sorokin D.Y."/>
            <person name="Zavarzina D.G."/>
            <person name="Toshchakov S.V."/>
            <person name="Kublanov I.V."/>
        </authorList>
    </citation>
    <scope>NUCLEOTIDE SEQUENCE</scope>
    <source>
        <strain evidence="7">Z-1702</strain>
    </source>
</reference>
<evidence type="ECO:0000256" key="3">
    <source>
        <dbReference type="ARBA" id="ARBA00022991"/>
    </source>
</evidence>
<keyword evidence="1" id="KW-0285">Flavoprotein</keyword>
<dbReference type="NCBIfam" id="TIGR00229">
    <property type="entry name" value="sensory_box"/>
    <property type="match status" value="3"/>
</dbReference>
<dbReference type="PROSITE" id="PS50112">
    <property type="entry name" value="PAS"/>
    <property type="match status" value="3"/>
</dbReference>
<dbReference type="InterPro" id="IPR000014">
    <property type="entry name" value="PAS"/>
</dbReference>
<dbReference type="Pfam" id="PF13426">
    <property type="entry name" value="PAS_9"/>
    <property type="match status" value="2"/>
</dbReference>
<keyword evidence="3" id="KW-0157">Chromophore</keyword>
<feature type="coiled-coil region" evidence="4">
    <location>
        <begin position="20"/>
        <end position="47"/>
    </location>
</feature>
<dbReference type="PROSITE" id="PS50113">
    <property type="entry name" value="PAC"/>
    <property type="match status" value="1"/>
</dbReference>
<protein>
    <submittedName>
        <fullName evidence="7">PAS domain S-box protein</fullName>
    </submittedName>
</protein>
<dbReference type="EMBL" id="JAFIDN010000006">
    <property type="protein sequence ID" value="MBP3192792.1"/>
    <property type="molecule type" value="Genomic_DNA"/>
</dbReference>
<keyword evidence="8" id="KW-1185">Reference proteome</keyword>
<feature type="domain" description="PAS" evidence="5">
    <location>
        <begin position="171"/>
        <end position="241"/>
    </location>
</feature>
<keyword evidence="2" id="KW-0288">FMN</keyword>
<feature type="domain" description="PAS" evidence="5">
    <location>
        <begin position="329"/>
        <end position="372"/>
    </location>
</feature>
<name>A0A8J7RTP4_9BACT</name>
<evidence type="ECO:0000259" key="6">
    <source>
        <dbReference type="PROSITE" id="PS50113"/>
    </source>
</evidence>
<dbReference type="Proteomes" id="UP000673975">
    <property type="component" value="Unassembled WGS sequence"/>
</dbReference>
<dbReference type="Pfam" id="PF08447">
    <property type="entry name" value="PAS_3"/>
    <property type="match status" value="1"/>
</dbReference>
<comment type="caution">
    <text evidence="7">The sequence shown here is derived from an EMBL/GenBank/DDBJ whole genome shotgun (WGS) entry which is preliminary data.</text>
</comment>
<evidence type="ECO:0000313" key="7">
    <source>
        <dbReference type="EMBL" id="MBP3192792.1"/>
    </source>
</evidence>
<feature type="domain" description="PAS" evidence="5">
    <location>
        <begin position="44"/>
        <end position="116"/>
    </location>
</feature>
<dbReference type="SMART" id="SM00086">
    <property type="entry name" value="PAC"/>
    <property type="match status" value="2"/>
</dbReference>
<dbReference type="InterPro" id="IPR001610">
    <property type="entry name" value="PAC"/>
</dbReference>
<evidence type="ECO:0000313" key="8">
    <source>
        <dbReference type="Proteomes" id="UP000673975"/>
    </source>
</evidence>
<evidence type="ECO:0000256" key="1">
    <source>
        <dbReference type="ARBA" id="ARBA00022630"/>
    </source>
</evidence>
<dbReference type="PANTHER" id="PTHR47429:SF2">
    <property type="entry name" value="PROTEIN TWIN LOV 1"/>
    <property type="match status" value="1"/>
</dbReference>
<dbReference type="AlphaFoldDB" id="A0A8J7RTP4"/>
<keyword evidence="4" id="KW-0175">Coiled coil</keyword>
<feature type="domain" description="PAC" evidence="6">
    <location>
        <begin position="116"/>
        <end position="170"/>
    </location>
</feature>
<accession>A0A8J7RTP4</accession>
<evidence type="ECO:0000256" key="2">
    <source>
        <dbReference type="ARBA" id="ARBA00022643"/>
    </source>
</evidence>
<dbReference type="InterPro" id="IPR013655">
    <property type="entry name" value="PAS_fold_3"/>
</dbReference>
<dbReference type="RefSeq" id="WP_210511839.1">
    <property type="nucleotide sequence ID" value="NZ_JAFIDN010000006.1"/>
</dbReference>
<evidence type="ECO:0000259" key="5">
    <source>
        <dbReference type="PROSITE" id="PS50112"/>
    </source>
</evidence>
<dbReference type="SUPFAM" id="SSF55785">
    <property type="entry name" value="PYP-like sensor domain (PAS domain)"/>
    <property type="match status" value="3"/>
</dbReference>
<sequence>MDILEVIKIIRAHAKDEKSVEALKDLFEEIIEERDQAKKELSLLEAAIRNDYESIVITELDLESPGPRIVYVNQGFEKMTGYKKEEVIGQTPRILQGPKTDRETLDRLKDNLIEGKAFFGQTVNYRKDGSEFINQWDIHPLVDEGGKITHWVSYQHDITERKRVEQTLVDSKVEMDDFYETSKRTILDIAGDGTIRFANKSLQELIGYEKEELQKMKVWEIMPEKHGAILKERFQELWDANFETQSDYRFIFEHKSGLPIQVEATIKPLELKTEKVMRMEVSNISLRKKVLKTLYQRNQDFSRIFNTKSDFKYGLSFSEAGAPEFRWLSEDLENITGYDPSECEGHEGWKKLVHPDDQAKAVEHLKKVIDGRSMCTEYRLVSKNGAEIPVMDYAKPVEINTFDIKGAVALVKKGQEESAGNGRS</sequence>